<dbReference type="EMBL" id="LILD01000001">
    <property type="protein sequence ID" value="KOO38738.1"/>
    <property type="molecule type" value="Genomic_DNA"/>
</dbReference>
<dbReference type="SUPFAM" id="SSF57997">
    <property type="entry name" value="Tropomyosin"/>
    <property type="match status" value="1"/>
</dbReference>
<comment type="subcellular location">
    <subcellularLocation>
        <location evidence="1 7">Cytoplasm</location>
    </subcellularLocation>
</comment>
<dbReference type="GO" id="GO:0005524">
    <property type="term" value="F:ATP binding"/>
    <property type="evidence" value="ECO:0007669"/>
    <property type="project" value="UniProtKB-UniRule"/>
</dbReference>
<dbReference type="InterPro" id="IPR036277">
    <property type="entry name" value="SMC_hinge_sf"/>
</dbReference>
<dbReference type="GO" id="GO:0006260">
    <property type="term" value="P:DNA replication"/>
    <property type="evidence" value="ECO:0007669"/>
    <property type="project" value="UniProtKB-UniRule"/>
</dbReference>
<keyword evidence="6 7" id="KW-0238">DNA-binding</keyword>
<organism evidence="10">
    <name type="scientific">Halalkalibacterium halodurans</name>
    <name type="common">Bacillus halodurans</name>
    <dbReference type="NCBI Taxonomy" id="86665"/>
    <lineage>
        <taxon>Bacteria</taxon>
        <taxon>Bacillati</taxon>
        <taxon>Bacillota</taxon>
        <taxon>Bacilli</taxon>
        <taxon>Bacillales</taxon>
        <taxon>Bacillaceae</taxon>
        <taxon>Halalkalibacterium (ex Joshi et al. 2022)</taxon>
    </lineage>
</organism>
<dbReference type="GO" id="GO:0016887">
    <property type="term" value="F:ATP hydrolysis activity"/>
    <property type="evidence" value="ECO:0007669"/>
    <property type="project" value="InterPro"/>
</dbReference>
<dbReference type="CDD" id="cd03278">
    <property type="entry name" value="ABC_SMC_barmotin"/>
    <property type="match status" value="2"/>
</dbReference>
<feature type="region of interest" description="Disordered" evidence="8">
    <location>
        <begin position="859"/>
        <end position="889"/>
    </location>
</feature>
<dbReference type="InterPro" id="IPR010935">
    <property type="entry name" value="SMC_hinge"/>
</dbReference>
<dbReference type="GO" id="GO:0005737">
    <property type="term" value="C:cytoplasm"/>
    <property type="evidence" value="ECO:0007669"/>
    <property type="project" value="UniProtKB-SubCell"/>
</dbReference>
<dbReference type="PANTHER" id="PTHR43977">
    <property type="entry name" value="STRUCTURAL MAINTENANCE OF CHROMOSOMES PROTEIN 3"/>
    <property type="match status" value="1"/>
</dbReference>
<evidence type="ECO:0000256" key="2">
    <source>
        <dbReference type="ARBA" id="ARBA00022490"/>
    </source>
</evidence>
<dbReference type="GO" id="GO:0030261">
    <property type="term" value="P:chromosome condensation"/>
    <property type="evidence" value="ECO:0007669"/>
    <property type="project" value="InterPro"/>
</dbReference>
<evidence type="ECO:0000256" key="7">
    <source>
        <dbReference type="HAMAP-Rule" id="MF_01894"/>
    </source>
</evidence>
<feature type="coiled-coil region" evidence="7">
    <location>
        <begin position="167"/>
        <end position="201"/>
    </location>
</feature>
<feature type="domain" description="SMC hinge" evidence="9">
    <location>
        <begin position="519"/>
        <end position="638"/>
    </location>
</feature>
<dbReference type="PIRSF" id="PIRSF005719">
    <property type="entry name" value="SMC"/>
    <property type="match status" value="1"/>
</dbReference>
<keyword evidence="5 7" id="KW-0175">Coiled coil</keyword>
<dbReference type="RefSeq" id="WP_053430938.1">
    <property type="nucleotide sequence ID" value="NZ_CP040441.1"/>
</dbReference>
<keyword evidence="2 7" id="KW-0963">Cytoplasm</keyword>
<dbReference type="InterPro" id="IPR024704">
    <property type="entry name" value="SMC"/>
</dbReference>
<keyword evidence="4 7" id="KW-0067">ATP-binding</keyword>
<comment type="subunit">
    <text evidence="7">Homodimer.</text>
</comment>
<sequence length="1188" mass="136399">MFLKRLEIVGFKSFAEQMTVEFVKGVTAVVGPNGSGKSNISDGIRWVLGEQSAKSLRGSKMQDIIFAGSDTRKPLNFAEISLVLDNEDQHIPIDYSEVSVTRRVYRSGESEYLLNRQPCRLKDIVDLFMDSGLGREAYSIIGQGKVEEILSSKAEDRRVIFEEAAGVLKYKTRKQQAEKRLDDTQENLNRVEDILHELEGQVEPLKIQASVAKDYLEKKKELEQVEIAVLVYDIDRIHTEWNKAKEALDLLKEQHRALEQQISEKEQSVQGLKQQIAQLDEEAQIAQQQLLSASETLEKREGRRDVLKERLKNAAENREQLLQTIREGEEKVASLKVHLAKEEEAKQKAYEQMTALEAEIRNQEKALHGNEKELEETVDRLKSDYIELLNEQASLRNETRYLEEQLQQLQQKQERLIRENEAYFQKRKELEAQEEQERMQFEAKEKQLHLLVDEYRNQQRKVEQVTRVYEQKEKQLYEAYQLIQRLTSRKDVLEEMQADFSGFFQGVKEVLKARHSTLKGIVGAVAELVTVPKPYETAIEIALGGGAQHIVVESEQAARQAIQYLKQQRFGRATFLPLPVMKGRELPAASMQLIQEHDAFVGIASELVSFDQRFTPVIRNLLGHVIVAKSLEGANAIARLLQHRYRIVTLEGDVVNPGGSMTGGSVKQKQTPLLGRQRELEELTDKLKQLEKAAAKLEQEVKQQKNERTELQQLIEDLRLQGEAARAEVDEAKETWQAVTYEVKAMRERLSLVDREHESFTDEETRIRARLAELKQLLTSAEQEASKMQQTVAEIEGRLKQSQSSKEERQSQLTELKIQLATAKERYGNIEEQRARVSEQLAEEKEKLRERKETFQLLETELSQSTSGELSLDEQIEKSRQEKSELSEHVAHLQTKRKELGGQLEAEEQLLADLGRKRAYMSESSRDAEVKVNRLDVELDNRLNQLRDEYELSYDLAKVEYPLMMEIGEARTKVKLIKRAIEELGTVNLGAIEEYERVSERYEFLKEQQADLVEAKETLHNVIEEMDEEMTKRFHDSFTEIQAHFRVVFKELFGGGEADLVLTEPDQLLTTGVDIMARPPGKKRQHLGLLSGGERALTAIALLFSILRFRPVPFCVLDEVEAALDEANVSRFAKFLKDFSDQTQFIVITHRKGTMEEADVLYGVTMQESGVSRVISVKLEETKELIES</sequence>
<dbReference type="Gene3D" id="3.30.70.1620">
    <property type="match status" value="1"/>
</dbReference>
<evidence type="ECO:0000256" key="3">
    <source>
        <dbReference type="ARBA" id="ARBA00022741"/>
    </source>
</evidence>
<dbReference type="NCBIfam" id="TIGR02168">
    <property type="entry name" value="SMC_prok_B"/>
    <property type="match status" value="1"/>
</dbReference>
<dbReference type="PATRIC" id="fig|136160.3.peg.1838"/>
<dbReference type="Pfam" id="PF06470">
    <property type="entry name" value="SMC_hinge"/>
    <property type="match status" value="1"/>
</dbReference>
<dbReference type="GO" id="GO:0007062">
    <property type="term" value="P:sister chromatid cohesion"/>
    <property type="evidence" value="ECO:0007669"/>
    <property type="project" value="InterPro"/>
</dbReference>
<evidence type="ECO:0000256" key="4">
    <source>
        <dbReference type="ARBA" id="ARBA00022840"/>
    </source>
</evidence>
<reference evidence="10" key="1">
    <citation type="submission" date="2015-08" db="EMBL/GenBank/DDBJ databases">
        <title>Complete DNA Sequence of Pseudomonas syringae pv. actinidiae, the Causal Agent of Kiwifruit Canker Disease.</title>
        <authorList>
            <person name="Rikkerink E.H.A."/>
            <person name="Fineran P.C."/>
        </authorList>
    </citation>
    <scope>NUCLEOTIDE SEQUENCE</scope>
    <source>
        <strain evidence="10">DSM 13666</strain>
    </source>
</reference>
<name>A0A0M0KK14_ALKHA</name>
<accession>A0A0M0KK14</accession>
<dbReference type="FunFam" id="3.40.50.300:FF:000984">
    <property type="entry name" value="Chromosome partition protein Smc"/>
    <property type="match status" value="1"/>
</dbReference>
<comment type="caution">
    <text evidence="10">The sequence shown here is derived from an EMBL/GenBank/DDBJ whole genome shotgun (WGS) entry which is preliminary data.</text>
</comment>
<feature type="coiled-coil region" evidence="7">
    <location>
        <begin position="988"/>
        <end position="1032"/>
    </location>
</feature>
<dbReference type="GeneID" id="87598006"/>
<feature type="compositionally biased region" description="Basic and acidic residues" evidence="8">
    <location>
        <begin position="795"/>
        <end position="810"/>
    </location>
</feature>
<comment type="similarity">
    <text evidence="7">Belongs to the SMC family.</text>
</comment>
<comment type="function">
    <text evidence="7">Required for chromosome condensation and partitioning.</text>
</comment>
<feature type="binding site" evidence="7">
    <location>
        <begin position="32"/>
        <end position="39"/>
    </location>
    <ligand>
        <name>ATP</name>
        <dbReference type="ChEBI" id="CHEBI:30616"/>
    </ligand>
</feature>
<feature type="coiled-coil region" evidence="7">
    <location>
        <begin position="241"/>
        <end position="475"/>
    </location>
</feature>
<evidence type="ECO:0000256" key="1">
    <source>
        <dbReference type="ARBA" id="ARBA00004496"/>
    </source>
</evidence>
<evidence type="ECO:0000259" key="9">
    <source>
        <dbReference type="SMART" id="SM00968"/>
    </source>
</evidence>
<evidence type="ECO:0000256" key="8">
    <source>
        <dbReference type="SAM" id="MobiDB-lite"/>
    </source>
</evidence>
<dbReference type="Gene3D" id="1.20.1060.20">
    <property type="match status" value="1"/>
</dbReference>
<dbReference type="GO" id="GO:0007059">
    <property type="term" value="P:chromosome segregation"/>
    <property type="evidence" value="ECO:0007669"/>
    <property type="project" value="UniProtKB-UniRule"/>
</dbReference>
<dbReference type="SMART" id="SM00968">
    <property type="entry name" value="SMC_hinge"/>
    <property type="match status" value="1"/>
</dbReference>
<feature type="coiled-coil region" evidence="7">
    <location>
        <begin position="673"/>
        <end position="735"/>
    </location>
</feature>
<dbReference type="Pfam" id="PF02463">
    <property type="entry name" value="SMC_N"/>
    <property type="match status" value="2"/>
</dbReference>
<dbReference type="AlphaFoldDB" id="A0A0M0KK14"/>
<gene>
    <name evidence="7" type="primary">smc</name>
    <name evidence="10" type="ORF">AMD02_07565</name>
</gene>
<dbReference type="GO" id="GO:0005694">
    <property type="term" value="C:chromosome"/>
    <property type="evidence" value="ECO:0007669"/>
    <property type="project" value="InterPro"/>
</dbReference>
<protein>
    <recommendedName>
        <fullName evidence="7">Chromosome partition protein Smc</fullName>
    </recommendedName>
</protein>
<dbReference type="GO" id="GO:0003677">
    <property type="term" value="F:DNA binding"/>
    <property type="evidence" value="ECO:0007669"/>
    <property type="project" value="UniProtKB-UniRule"/>
</dbReference>
<dbReference type="SUPFAM" id="SSF52540">
    <property type="entry name" value="P-loop containing nucleoside triphosphate hydrolases"/>
    <property type="match status" value="1"/>
</dbReference>
<dbReference type="InterPro" id="IPR027417">
    <property type="entry name" value="P-loop_NTPase"/>
</dbReference>
<proteinExistence type="inferred from homology"/>
<feature type="compositionally biased region" description="Basic and acidic residues" evidence="8">
    <location>
        <begin position="875"/>
        <end position="889"/>
    </location>
</feature>
<evidence type="ECO:0000313" key="10">
    <source>
        <dbReference type="EMBL" id="KOO38738.1"/>
    </source>
</evidence>
<comment type="domain">
    <text evidence="7">Contains large globular domains required for ATP hydrolysis at each terminus and a third globular domain forming a flexible hinge near the middle of the molecule. These domains are separated by coiled-coil structures.</text>
</comment>
<dbReference type="InterPro" id="IPR003395">
    <property type="entry name" value="RecF/RecN/SMC_N"/>
</dbReference>
<dbReference type="FunFam" id="3.40.50.300:FF:000901">
    <property type="entry name" value="Chromosome partition protein Smc"/>
    <property type="match status" value="1"/>
</dbReference>
<keyword evidence="3 7" id="KW-0547">Nucleotide-binding</keyword>
<evidence type="ECO:0000256" key="6">
    <source>
        <dbReference type="ARBA" id="ARBA00023125"/>
    </source>
</evidence>
<dbReference type="Gene3D" id="3.40.50.300">
    <property type="entry name" value="P-loop containing nucleotide triphosphate hydrolases"/>
    <property type="match status" value="2"/>
</dbReference>
<feature type="region of interest" description="Disordered" evidence="8">
    <location>
        <begin position="788"/>
        <end position="810"/>
    </location>
</feature>
<evidence type="ECO:0000256" key="5">
    <source>
        <dbReference type="ARBA" id="ARBA00023054"/>
    </source>
</evidence>
<dbReference type="SUPFAM" id="SSF75553">
    <property type="entry name" value="Smc hinge domain"/>
    <property type="match status" value="1"/>
</dbReference>
<dbReference type="InterPro" id="IPR011890">
    <property type="entry name" value="SMC_prok"/>
</dbReference>
<dbReference type="HAMAP" id="MF_01894">
    <property type="entry name" value="Smc_prok"/>
    <property type="match status" value="1"/>
</dbReference>